<dbReference type="InterPro" id="IPR001638">
    <property type="entry name" value="Solute-binding_3/MltF_N"/>
</dbReference>
<sequence>MSSRFPDLLRAAFALLLAGCGVACAAEQPELRVCADPDNPPYSLRDQSGFENRIAQLVADDMKAKLSYFWLEQGRGFVRKTMGAGQCDLFIGVPAGFERVLTTRPYYRSTYVAVFRNGTAPFEGFDAQALRGRRIGVQLIGDDLATSPPGYALARAGLIDNVRGYALYGDGPAARRMVDAVASGQIDLALVWGPQAGYFAHRAGLALTPASAPPGLPVPFEFSIAMGVRKGDKALRDRLDEILQRRRADVQAILASYFVPTVAMPQRVAAAQTGGAKP</sequence>
<protein>
    <submittedName>
        <fullName evidence="4">Substrate-binding domain-containing protein</fullName>
    </submittedName>
</protein>
<dbReference type="SMART" id="SM00062">
    <property type="entry name" value="PBPb"/>
    <property type="match status" value="1"/>
</dbReference>
<dbReference type="NCBIfam" id="TIGR03871">
    <property type="entry name" value="ABC_peri_MoxJ_2"/>
    <property type="match status" value="1"/>
</dbReference>
<comment type="caution">
    <text evidence="4">The sequence shown here is derived from an EMBL/GenBank/DDBJ whole genome shotgun (WGS) entry which is preliminary data.</text>
</comment>
<proteinExistence type="predicted"/>
<name>A0ABT2BE00_9BURK</name>
<evidence type="ECO:0000256" key="2">
    <source>
        <dbReference type="SAM" id="SignalP"/>
    </source>
</evidence>
<dbReference type="PANTHER" id="PTHR35936">
    <property type="entry name" value="MEMBRANE-BOUND LYTIC MUREIN TRANSGLYCOSYLASE F"/>
    <property type="match status" value="1"/>
</dbReference>
<gene>
    <name evidence="4" type="ORF">NX773_00515</name>
</gene>
<dbReference type="Pfam" id="PF00497">
    <property type="entry name" value="SBP_bac_3"/>
    <property type="match status" value="1"/>
</dbReference>
<evidence type="ECO:0000313" key="5">
    <source>
        <dbReference type="Proteomes" id="UP001205861"/>
    </source>
</evidence>
<evidence type="ECO:0000259" key="3">
    <source>
        <dbReference type="SMART" id="SM00062"/>
    </source>
</evidence>
<dbReference type="PANTHER" id="PTHR35936:SF17">
    <property type="entry name" value="ARGININE-BINDING EXTRACELLULAR PROTEIN ARTP"/>
    <property type="match status" value="1"/>
</dbReference>
<reference evidence="4 5" key="1">
    <citation type="submission" date="2022-08" db="EMBL/GenBank/DDBJ databases">
        <title>Reclassification of Massilia species as members of the genera Telluria, Duganella, Pseudoduganella, Mokoshia gen. nov. and Zemynaea gen. nov. using orthogonal and non-orthogonal genome-based approaches.</title>
        <authorList>
            <person name="Bowman J.P."/>
        </authorList>
    </citation>
    <scope>NUCLEOTIDE SEQUENCE [LARGE SCALE GENOMIC DNA]</scope>
    <source>
        <strain evidence="4 5">JCM 31607</strain>
    </source>
</reference>
<feature type="chain" id="PRO_5047175554" evidence="2">
    <location>
        <begin position="26"/>
        <end position="278"/>
    </location>
</feature>
<dbReference type="InterPro" id="IPR022448">
    <property type="entry name" value="Quinoprotein_dehydrogenase"/>
</dbReference>
<dbReference type="Gene3D" id="3.40.190.10">
    <property type="entry name" value="Periplasmic binding protein-like II"/>
    <property type="match status" value="2"/>
</dbReference>
<dbReference type="RefSeq" id="WP_258854451.1">
    <property type="nucleotide sequence ID" value="NZ_JANUGV010000001.1"/>
</dbReference>
<evidence type="ECO:0000256" key="1">
    <source>
        <dbReference type="ARBA" id="ARBA00022729"/>
    </source>
</evidence>
<accession>A0ABT2BE00</accession>
<feature type="signal peptide" evidence="2">
    <location>
        <begin position="1"/>
        <end position="25"/>
    </location>
</feature>
<organism evidence="4 5">
    <name type="scientific">Massilia solisilvae</name>
    <dbReference type="NCBI Taxonomy" id="1811225"/>
    <lineage>
        <taxon>Bacteria</taxon>
        <taxon>Pseudomonadati</taxon>
        <taxon>Pseudomonadota</taxon>
        <taxon>Betaproteobacteria</taxon>
        <taxon>Burkholderiales</taxon>
        <taxon>Oxalobacteraceae</taxon>
        <taxon>Telluria group</taxon>
        <taxon>Massilia</taxon>
    </lineage>
</organism>
<evidence type="ECO:0000313" key="4">
    <source>
        <dbReference type="EMBL" id="MCS0606646.1"/>
    </source>
</evidence>
<dbReference type="SUPFAM" id="SSF53850">
    <property type="entry name" value="Periplasmic binding protein-like II"/>
    <property type="match status" value="1"/>
</dbReference>
<keyword evidence="1 2" id="KW-0732">Signal</keyword>
<dbReference type="EMBL" id="JANUGV010000001">
    <property type="protein sequence ID" value="MCS0606646.1"/>
    <property type="molecule type" value="Genomic_DNA"/>
</dbReference>
<feature type="domain" description="Solute-binding protein family 3/N-terminal" evidence="3">
    <location>
        <begin position="30"/>
        <end position="260"/>
    </location>
</feature>
<dbReference type="Proteomes" id="UP001205861">
    <property type="component" value="Unassembled WGS sequence"/>
</dbReference>
<keyword evidence="5" id="KW-1185">Reference proteome</keyword>